<reference evidence="2" key="2">
    <citation type="submission" date="2018-03" db="EMBL/GenBank/DDBJ databases">
        <title>The Triticum urartu genome reveals the dynamic nature of wheat genome evolution.</title>
        <authorList>
            <person name="Ling H."/>
            <person name="Ma B."/>
            <person name="Shi X."/>
            <person name="Liu H."/>
            <person name="Dong L."/>
            <person name="Sun H."/>
            <person name="Cao Y."/>
            <person name="Gao Q."/>
            <person name="Zheng S."/>
            <person name="Li Y."/>
            <person name="Yu Y."/>
            <person name="Du H."/>
            <person name="Qi M."/>
            <person name="Li Y."/>
            <person name="Yu H."/>
            <person name="Cui Y."/>
            <person name="Wang N."/>
            <person name="Chen C."/>
            <person name="Wu H."/>
            <person name="Zhao Y."/>
            <person name="Zhang J."/>
            <person name="Li Y."/>
            <person name="Zhou W."/>
            <person name="Zhang B."/>
            <person name="Hu W."/>
            <person name="Eijk M."/>
            <person name="Tang J."/>
            <person name="Witsenboer H."/>
            <person name="Zhao S."/>
            <person name="Li Z."/>
            <person name="Zhang A."/>
            <person name="Wang D."/>
            <person name="Liang C."/>
        </authorList>
    </citation>
    <scope>NUCLEOTIDE SEQUENCE [LARGE SCALE GENOMIC DNA]</scope>
    <source>
        <strain evidence="2">cv. G1812</strain>
    </source>
</reference>
<reference evidence="3" key="1">
    <citation type="journal article" date="2013" name="Nature">
        <title>Draft genome of the wheat A-genome progenitor Triticum urartu.</title>
        <authorList>
            <person name="Ling H.Q."/>
            <person name="Zhao S."/>
            <person name="Liu D."/>
            <person name="Wang J."/>
            <person name="Sun H."/>
            <person name="Zhang C."/>
            <person name="Fan H."/>
            <person name="Li D."/>
            <person name="Dong L."/>
            <person name="Tao Y."/>
            <person name="Gao C."/>
            <person name="Wu H."/>
            <person name="Li Y."/>
            <person name="Cui Y."/>
            <person name="Guo X."/>
            <person name="Zheng S."/>
            <person name="Wang B."/>
            <person name="Yu K."/>
            <person name="Liang Q."/>
            <person name="Yang W."/>
            <person name="Lou X."/>
            <person name="Chen J."/>
            <person name="Feng M."/>
            <person name="Jian J."/>
            <person name="Zhang X."/>
            <person name="Luo G."/>
            <person name="Jiang Y."/>
            <person name="Liu J."/>
            <person name="Wang Z."/>
            <person name="Sha Y."/>
            <person name="Zhang B."/>
            <person name="Wu H."/>
            <person name="Tang D."/>
            <person name="Shen Q."/>
            <person name="Xue P."/>
            <person name="Zou S."/>
            <person name="Wang X."/>
            <person name="Liu X."/>
            <person name="Wang F."/>
            <person name="Yang Y."/>
            <person name="An X."/>
            <person name="Dong Z."/>
            <person name="Zhang K."/>
            <person name="Zhang X."/>
            <person name="Luo M.C."/>
            <person name="Dvorak J."/>
            <person name="Tong Y."/>
            <person name="Wang J."/>
            <person name="Yang H."/>
            <person name="Li Z."/>
            <person name="Wang D."/>
            <person name="Zhang A."/>
            <person name="Wang J."/>
        </authorList>
    </citation>
    <scope>NUCLEOTIDE SEQUENCE</scope>
    <source>
        <strain evidence="3">cv. G1812</strain>
    </source>
</reference>
<organism evidence="2 3">
    <name type="scientific">Triticum urartu</name>
    <name type="common">Red wild einkorn</name>
    <name type="synonym">Crithodium urartu</name>
    <dbReference type="NCBI Taxonomy" id="4572"/>
    <lineage>
        <taxon>Eukaryota</taxon>
        <taxon>Viridiplantae</taxon>
        <taxon>Streptophyta</taxon>
        <taxon>Embryophyta</taxon>
        <taxon>Tracheophyta</taxon>
        <taxon>Spermatophyta</taxon>
        <taxon>Magnoliopsida</taxon>
        <taxon>Liliopsida</taxon>
        <taxon>Poales</taxon>
        <taxon>Poaceae</taxon>
        <taxon>BOP clade</taxon>
        <taxon>Pooideae</taxon>
        <taxon>Triticodae</taxon>
        <taxon>Triticeae</taxon>
        <taxon>Triticinae</taxon>
        <taxon>Triticum</taxon>
    </lineage>
</organism>
<evidence type="ECO:0000313" key="3">
    <source>
        <dbReference type="Proteomes" id="UP000015106"/>
    </source>
</evidence>
<proteinExistence type="predicted"/>
<sequence>TTPRRAAPHHSPPIAIQISPSPTPQAEAAVAAAGLTAGLGSPRGHRRWGRQPNLEVPEVTGGGHGSSSIRRRALVGLMGMVSCKAEQNTNESFTLDHGTDRIDFIRCGGATKKSLGRPI</sequence>
<dbReference type="EnsemblPlants" id="TuG1812G0400003750.01.T01">
    <property type="protein sequence ID" value="TuG1812G0400003750.01.T01"/>
    <property type="gene ID" value="TuG1812G0400003750.01"/>
</dbReference>
<dbReference type="Gramene" id="TuG1812G0400003750.01.T01">
    <property type="protein sequence ID" value="TuG1812G0400003750.01.T01"/>
    <property type="gene ID" value="TuG1812G0400003750.01"/>
</dbReference>
<evidence type="ECO:0000313" key="2">
    <source>
        <dbReference type="EnsemblPlants" id="TuG1812G0400003750.01.T01"/>
    </source>
</evidence>
<dbReference type="AlphaFoldDB" id="A0A8R7QA88"/>
<name>A0A8R7QA88_TRIUA</name>
<reference evidence="2" key="3">
    <citation type="submission" date="2022-06" db="UniProtKB">
        <authorList>
            <consortium name="EnsemblPlants"/>
        </authorList>
    </citation>
    <scope>IDENTIFICATION</scope>
</reference>
<keyword evidence="3" id="KW-1185">Reference proteome</keyword>
<feature type="compositionally biased region" description="Low complexity" evidence="1">
    <location>
        <begin position="12"/>
        <end position="40"/>
    </location>
</feature>
<feature type="region of interest" description="Disordered" evidence="1">
    <location>
        <begin position="1"/>
        <end position="67"/>
    </location>
</feature>
<protein>
    <submittedName>
        <fullName evidence="2">Uncharacterized protein</fullName>
    </submittedName>
</protein>
<dbReference type="Proteomes" id="UP000015106">
    <property type="component" value="Chromosome 4"/>
</dbReference>
<evidence type="ECO:0000256" key="1">
    <source>
        <dbReference type="SAM" id="MobiDB-lite"/>
    </source>
</evidence>
<accession>A0A8R7QA88</accession>